<keyword evidence="5" id="KW-1185">Reference proteome</keyword>
<dbReference type="GeneID" id="29986043"/>
<dbReference type="EMBL" id="JPDN02000004">
    <property type="protein sequence ID" value="PON29573.1"/>
    <property type="molecule type" value="Genomic_DNA"/>
</dbReference>
<reference evidence="4 5" key="1">
    <citation type="journal article" date="2016" name="Genome Announc.">
        <title>Draft Whole-Genome Sequence of Trichoderma gamsii T6085, a Promising Biocontrol Agent of Fusarium Head Blight on Wheat.</title>
        <authorList>
            <person name="Baroncelli R."/>
            <person name="Zapparata A."/>
            <person name="Piaggeschi G."/>
            <person name="Sarrocco S."/>
            <person name="Vannacci G."/>
        </authorList>
    </citation>
    <scope>NUCLEOTIDE SEQUENCE [LARGE SCALE GENOMIC DNA]</scope>
    <source>
        <strain evidence="4 5">T6085</strain>
    </source>
</reference>
<evidence type="ECO:0000313" key="5">
    <source>
        <dbReference type="Proteomes" id="UP000054821"/>
    </source>
</evidence>
<keyword evidence="1" id="KW-0862">Zinc</keyword>
<dbReference type="RefSeq" id="XP_024406465.1">
    <property type="nucleotide sequence ID" value="XM_024548854.1"/>
</dbReference>
<protein>
    <recommendedName>
        <fullName evidence="3">C2H2-type domain-containing protein</fullName>
    </recommendedName>
</protein>
<dbReference type="SMART" id="SM00355">
    <property type="entry name" value="ZnF_C2H2"/>
    <property type="match status" value="1"/>
</dbReference>
<organism evidence="4 5">
    <name type="scientific">Trichoderma gamsii</name>
    <dbReference type="NCBI Taxonomy" id="398673"/>
    <lineage>
        <taxon>Eukaryota</taxon>
        <taxon>Fungi</taxon>
        <taxon>Dikarya</taxon>
        <taxon>Ascomycota</taxon>
        <taxon>Pezizomycotina</taxon>
        <taxon>Sordariomycetes</taxon>
        <taxon>Hypocreomycetidae</taxon>
        <taxon>Hypocreales</taxon>
        <taxon>Hypocreaceae</taxon>
        <taxon>Trichoderma</taxon>
    </lineage>
</organism>
<dbReference type="InterPro" id="IPR036236">
    <property type="entry name" value="Znf_C2H2_sf"/>
</dbReference>
<feature type="region of interest" description="Disordered" evidence="2">
    <location>
        <begin position="161"/>
        <end position="191"/>
    </location>
</feature>
<dbReference type="Gene3D" id="3.30.160.60">
    <property type="entry name" value="Classic Zinc Finger"/>
    <property type="match status" value="1"/>
</dbReference>
<comment type="caution">
    <text evidence="4">The sequence shown here is derived from an EMBL/GenBank/DDBJ whole genome shotgun (WGS) entry which is preliminary data.</text>
</comment>
<evidence type="ECO:0000256" key="2">
    <source>
        <dbReference type="SAM" id="MobiDB-lite"/>
    </source>
</evidence>
<dbReference type="AlphaFoldDB" id="A0A2P4ZZ94"/>
<accession>A0A2P4ZZ94</accession>
<name>A0A2P4ZZ94_9HYPO</name>
<evidence type="ECO:0000313" key="4">
    <source>
        <dbReference type="EMBL" id="PON29573.1"/>
    </source>
</evidence>
<dbReference type="GO" id="GO:0008270">
    <property type="term" value="F:zinc ion binding"/>
    <property type="evidence" value="ECO:0007669"/>
    <property type="project" value="UniProtKB-KW"/>
</dbReference>
<dbReference type="InterPro" id="IPR013087">
    <property type="entry name" value="Znf_C2H2_type"/>
</dbReference>
<dbReference type="PROSITE" id="PS50157">
    <property type="entry name" value="ZINC_FINGER_C2H2_2"/>
    <property type="match status" value="1"/>
</dbReference>
<keyword evidence="1" id="KW-0863">Zinc-finger</keyword>
<evidence type="ECO:0000256" key="1">
    <source>
        <dbReference type="PROSITE-ProRule" id="PRU00042"/>
    </source>
</evidence>
<keyword evidence="1" id="KW-0479">Metal-binding</keyword>
<dbReference type="PROSITE" id="PS00028">
    <property type="entry name" value="ZINC_FINGER_C2H2_1"/>
    <property type="match status" value="1"/>
</dbReference>
<feature type="domain" description="C2H2-type" evidence="3">
    <location>
        <begin position="89"/>
        <end position="117"/>
    </location>
</feature>
<feature type="compositionally biased region" description="Polar residues" evidence="2">
    <location>
        <begin position="173"/>
        <end position="187"/>
    </location>
</feature>
<dbReference type="Proteomes" id="UP000054821">
    <property type="component" value="Unassembled WGS sequence"/>
</dbReference>
<dbReference type="SUPFAM" id="SSF57667">
    <property type="entry name" value="beta-beta-alpha zinc fingers"/>
    <property type="match status" value="1"/>
</dbReference>
<evidence type="ECO:0000259" key="3">
    <source>
        <dbReference type="PROSITE" id="PS50157"/>
    </source>
</evidence>
<gene>
    <name evidence="4" type="ORF">TGAM01_v201822</name>
</gene>
<sequence>MAEPSQTEAVAHGSMASVSTIAIPLFATTHTHSELADSIQSTADATSTAIHMTCPEYHQQSQTDADIMNQTTDTTFSENRIYRQKQAPFKCRDCNKTFARSDVLRRHRNEKHAARIDEYLCPSMGCKKSQKGHGFKRRDKLKKHEMNSCKGRVRAISWNQSSASTSTMTVSTPDDTTNAHSIHQESSPVARADDTAISSVITLQNQDVISKLQTRSRTEEEALLRKEKECQGGRERLASLHTVIRLYENEPLLNQGIILVLQRRCRAEEDAISIKEEESQEMRKHLASLHAVIELY</sequence>
<feature type="compositionally biased region" description="Low complexity" evidence="2">
    <location>
        <begin position="161"/>
        <end position="172"/>
    </location>
</feature>
<proteinExistence type="predicted"/>